<comment type="caution">
    <text evidence="2">The sequence shown here is derived from an EMBL/GenBank/DDBJ whole genome shotgun (WGS) entry which is preliminary data.</text>
</comment>
<keyword evidence="3" id="KW-1185">Reference proteome</keyword>
<proteinExistence type="predicted"/>
<feature type="transmembrane region" description="Helical" evidence="1">
    <location>
        <begin position="48"/>
        <end position="73"/>
    </location>
</feature>
<feature type="transmembrane region" description="Helical" evidence="1">
    <location>
        <begin position="85"/>
        <end position="104"/>
    </location>
</feature>
<evidence type="ECO:0000313" key="3">
    <source>
        <dbReference type="Proteomes" id="UP000517315"/>
    </source>
</evidence>
<evidence type="ECO:0000313" key="2">
    <source>
        <dbReference type="EMBL" id="MBA8919600.1"/>
    </source>
</evidence>
<dbReference type="RefSeq" id="WP_017366501.1">
    <property type="nucleotide sequence ID" value="NZ_JACJIG010000004.1"/>
</dbReference>
<evidence type="ECO:0000256" key="1">
    <source>
        <dbReference type="SAM" id="Phobius"/>
    </source>
</evidence>
<feature type="transmembrane region" description="Helical" evidence="1">
    <location>
        <begin position="7"/>
        <end position="28"/>
    </location>
</feature>
<keyword evidence="1" id="KW-0472">Membrane</keyword>
<feature type="transmembrane region" description="Helical" evidence="1">
    <location>
        <begin position="150"/>
        <end position="168"/>
    </location>
</feature>
<reference evidence="2 3" key="1">
    <citation type="submission" date="2020-08" db="EMBL/GenBank/DDBJ databases">
        <title>Functional genomics of gut bacteria from endangered species of beetles.</title>
        <authorList>
            <person name="Carlos-Shanley C."/>
        </authorList>
    </citation>
    <scope>NUCLEOTIDE SEQUENCE [LARGE SCALE GENOMIC DNA]</scope>
    <source>
        <strain evidence="2 3">S00152</strain>
    </source>
</reference>
<accession>A0ABR6B652</accession>
<keyword evidence="1" id="KW-0812">Transmembrane</keyword>
<name>A0ABR6B652_9BACI</name>
<sequence length="169" mass="19124">MLKKEKLNLLFIWSVIIFIHFIVSLYITDAISAPLLKKSSINVGENTVILMTIILLILASLIDVVIVSLLIHISSVMMNIRVNMMKSFFIASLFNLILNVNQVLDTIVLSNANNLTAENFSTNIFFNPFFYLGLVVVSLWLRYVEKKPNVQIIVIAAVICIYKSLTVFI</sequence>
<dbReference type="EMBL" id="JACJIG010000004">
    <property type="protein sequence ID" value="MBA8919600.1"/>
    <property type="molecule type" value="Genomic_DNA"/>
</dbReference>
<organism evidence="2 3">
    <name type="scientific">Bacillus aerius</name>
    <dbReference type="NCBI Taxonomy" id="293388"/>
    <lineage>
        <taxon>Bacteria</taxon>
        <taxon>Bacillati</taxon>
        <taxon>Bacillota</taxon>
        <taxon>Bacilli</taxon>
        <taxon>Bacillales</taxon>
        <taxon>Bacillaceae</taxon>
        <taxon>Bacillus</taxon>
    </lineage>
</organism>
<dbReference type="Proteomes" id="UP000517315">
    <property type="component" value="Unassembled WGS sequence"/>
</dbReference>
<protein>
    <submittedName>
        <fullName evidence="2">Uncharacterized protein</fullName>
    </submittedName>
</protein>
<gene>
    <name evidence="2" type="ORF">HNP39_003356</name>
</gene>
<keyword evidence="1" id="KW-1133">Transmembrane helix</keyword>
<feature type="transmembrane region" description="Helical" evidence="1">
    <location>
        <begin position="124"/>
        <end position="143"/>
    </location>
</feature>